<dbReference type="PANTHER" id="PTHR33540">
    <property type="entry name" value="TRNA THREONYLCARBAMOYLADENOSINE BIOSYNTHESIS PROTEIN TSAE"/>
    <property type="match status" value="1"/>
</dbReference>
<keyword evidence="7" id="KW-0547">Nucleotide-binding</keyword>
<evidence type="ECO:0000313" key="12">
    <source>
        <dbReference type="Proteomes" id="UP000192939"/>
    </source>
</evidence>
<reference evidence="11 12" key="1">
    <citation type="submission" date="2017-04" db="EMBL/GenBank/DDBJ databases">
        <authorList>
            <person name="Varghese N."/>
            <person name="Submissions S."/>
        </authorList>
    </citation>
    <scope>NUCLEOTIDE SEQUENCE [LARGE SCALE GENOMIC DNA]</scope>
    <source>
        <strain evidence="11 12">J12</strain>
    </source>
</reference>
<evidence type="ECO:0000256" key="4">
    <source>
        <dbReference type="ARBA" id="ARBA00022490"/>
    </source>
</evidence>
<dbReference type="InterPro" id="IPR003442">
    <property type="entry name" value="T6A_TsaE"/>
</dbReference>
<dbReference type="NCBIfam" id="TIGR00150">
    <property type="entry name" value="T6A_YjeE"/>
    <property type="match status" value="1"/>
</dbReference>
<dbReference type="SUPFAM" id="SSF52540">
    <property type="entry name" value="P-loop containing nucleoside triphosphate hydrolases"/>
    <property type="match status" value="1"/>
</dbReference>
<evidence type="ECO:0000256" key="3">
    <source>
        <dbReference type="ARBA" id="ARBA00019010"/>
    </source>
</evidence>
<dbReference type="InterPro" id="IPR027417">
    <property type="entry name" value="P-loop_NTPase"/>
</dbReference>
<evidence type="ECO:0000256" key="5">
    <source>
        <dbReference type="ARBA" id="ARBA00022694"/>
    </source>
</evidence>
<evidence type="ECO:0000313" key="11">
    <source>
        <dbReference type="EMBL" id="SMF01424.1"/>
    </source>
</evidence>
<dbReference type="Proteomes" id="UP000192939">
    <property type="component" value="Unassembled WGS sequence"/>
</dbReference>
<protein>
    <recommendedName>
        <fullName evidence="3">tRNA threonylcarbamoyladenosine biosynthesis protein TsaE</fullName>
    </recommendedName>
    <alternativeName>
        <fullName evidence="10">t(6)A37 threonylcarbamoyladenosine biosynthesis protein TsaE</fullName>
    </alternativeName>
</protein>
<keyword evidence="8" id="KW-0067">ATP-binding</keyword>
<evidence type="ECO:0000256" key="6">
    <source>
        <dbReference type="ARBA" id="ARBA00022723"/>
    </source>
</evidence>
<keyword evidence="4" id="KW-0963">Cytoplasm</keyword>
<accession>A0ABY1LWQ0</accession>
<proteinExistence type="inferred from homology"/>
<gene>
    <name evidence="11" type="ORF">SAMN02744124_00825</name>
</gene>
<comment type="similarity">
    <text evidence="2">Belongs to the TsaE family.</text>
</comment>
<dbReference type="Gene3D" id="3.40.50.300">
    <property type="entry name" value="P-loop containing nucleotide triphosphate hydrolases"/>
    <property type="match status" value="1"/>
</dbReference>
<evidence type="ECO:0000256" key="9">
    <source>
        <dbReference type="ARBA" id="ARBA00022842"/>
    </source>
</evidence>
<keyword evidence="5" id="KW-0819">tRNA processing</keyword>
<dbReference type="PANTHER" id="PTHR33540:SF2">
    <property type="entry name" value="TRNA THREONYLCARBAMOYLADENOSINE BIOSYNTHESIS PROTEIN TSAE"/>
    <property type="match status" value="1"/>
</dbReference>
<dbReference type="EMBL" id="FXAE01000005">
    <property type="protein sequence ID" value="SMF01424.1"/>
    <property type="molecule type" value="Genomic_DNA"/>
</dbReference>
<keyword evidence="6" id="KW-0479">Metal-binding</keyword>
<evidence type="ECO:0000256" key="8">
    <source>
        <dbReference type="ARBA" id="ARBA00022840"/>
    </source>
</evidence>
<keyword evidence="12" id="KW-1185">Reference proteome</keyword>
<evidence type="ECO:0000256" key="7">
    <source>
        <dbReference type="ARBA" id="ARBA00022741"/>
    </source>
</evidence>
<comment type="subcellular location">
    <subcellularLocation>
        <location evidence="1">Cytoplasm</location>
    </subcellularLocation>
</comment>
<name>A0ABY1LWQ0_9BACL</name>
<sequence length="168" mass="18641">MSIDQNKGSTSARWVYEAEDLKGTEQLAEALAKLAQPGTVIALDGDLGAGKTAFSQLFAKHLGVKDTVNSPTFTLIKEYEGRLPFYHMDVYRLSLDEADELGLDEYFYGHGVTLVEWASLIEELLPEDKLQIYIETVSATGRRMHINVQGATYEPWVPALKEIGVSES</sequence>
<keyword evidence="9" id="KW-0460">Magnesium</keyword>
<dbReference type="Pfam" id="PF02367">
    <property type="entry name" value="TsaE"/>
    <property type="match status" value="1"/>
</dbReference>
<comment type="caution">
    <text evidence="11">The sequence shown here is derived from an EMBL/GenBank/DDBJ whole genome shotgun (WGS) entry which is preliminary data.</text>
</comment>
<evidence type="ECO:0000256" key="10">
    <source>
        <dbReference type="ARBA" id="ARBA00032441"/>
    </source>
</evidence>
<evidence type="ECO:0000256" key="2">
    <source>
        <dbReference type="ARBA" id="ARBA00007599"/>
    </source>
</evidence>
<evidence type="ECO:0000256" key="1">
    <source>
        <dbReference type="ARBA" id="ARBA00004496"/>
    </source>
</evidence>
<organism evidence="11 12">
    <name type="scientific">Paenibacillus barengoltzii J12</name>
    <dbReference type="NCBI Taxonomy" id="935846"/>
    <lineage>
        <taxon>Bacteria</taxon>
        <taxon>Bacillati</taxon>
        <taxon>Bacillota</taxon>
        <taxon>Bacilli</taxon>
        <taxon>Bacillales</taxon>
        <taxon>Paenibacillaceae</taxon>
        <taxon>Paenibacillus</taxon>
    </lineage>
</organism>